<evidence type="ECO:0000256" key="8">
    <source>
        <dbReference type="ARBA" id="ARBA00023242"/>
    </source>
</evidence>
<evidence type="ECO:0000313" key="15">
    <source>
        <dbReference type="Proteomes" id="UP001234178"/>
    </source>
</evidence>
<keyword evidence="9" id="KW-0968">Cytoplasmic vesicle</keyword>
<dbReference type="InterPro" id="IPR017970">
    <property type="entry name" value="Homeobox_CS"/>
</dbReference>
<sequence length="716" mass="81481">MDKPEDEKYWSSSATKGFDFDSEENEHAGDIFGATPLQTAQLSKEVQQNIPHQPVVSRGETHRKLSNSLSSLSTCSNSSYKFNTSQPTKQCEVTCKLLSSTINDETMSNPKDVVRSIFLGMSYDLSCFKKLSDKKILLDEALKLGDGDVICAVLLFLQKSLHQMVLFPLLKERYVAAREYIAILEKQKCFKEAAILCGELQQTKEAVVHLYNSCFREGEQTILSSLEQIYKNELKNFKQIEVESEIIEEHILLLERQGPIAVTRARLPQSEIDDTRTSPFIGKAVTAQNLVGSSLLSTLQYCCRHNWDAPENLLASPIGLKKTFKLTERQFLWNAFIGRILMNQDPLPILLVKGMFGAPKISASLSIPRILEIASNLNGKPNLFDQLLLLVEKSEKRYQLAKKYQRHRIVIDVLISNKDRISLLQYRDSIDDQSEIDYINNTLRVSLNGYEGAQNQQQRQQQAGLLSSSWPWISDPTNATRPALLLLDLAVLEAAAANHFWHPTSASSLAMANFMSSRIMDKQHQLSFGIDRILGNQIGVDRSITQVPTHVWSGDHERDSLSVAQRQEITVVEKQVREIRQGQIQQQDSIDQQQTGSNNSRRKRSWSRAVFSNLQRKGLEKRFQLQKYITKPDRRQLAAALQLTDAQVKVWFQNRRMKWRHNKEPHLTNEMSCNSPLEHCTDVAENLSCVDDGGNTSQHVLLPKSHPTRFQTFKRT</sequence>
<comment type="subcellular location">
    <subcellularLocation>
        <location evidence="3">Cytoplasmic vesicle</location>
    </subcellularLocation>
    <subcellularLocation>
        <location evidence="2">Early endosome</location>
    </subcellularLocation>
    <subcellularLocation>
        <location evidence="4">Late endosome</location>
    </subcellularLocation>
    <subcellularLocation>
        <location evidence="1 10 11">Nucleus</location>
    </subcellularLocation>
</comment>
<evidence type="ECO:0000256" key="2">
    <source>
        <dbReference type="ARBA" id="ARBA00004412"/>
    </source>
</evidence>
<protein>
    <recommendedName>
        <fullName evidence="13">Homeobox domain-containing protein</fullName>
    </recommendedName>
</protein>
<comment type="caution">
    <text evidence="14">The sequence shown here is derived from an EMBL/GenBank/DDBJ whole genome shotgun (WGS) entry which is preliminary data.</text>
</comment>
<keyword evidence="6 10" id="KW-0238">DNA-binding</keyword>
<evidence type="ECO:0000256" key="4">
    <source>
        <dbReference type="ARBA" id="ARBA00004603"/>
    </source>
</evidence>
<feature type="region of interest" description="Disordered" evidence="12">
    <location>
        <begin position="1"/>
        <end position="29"/>
    </location>
</feature>
<evidence type="ECO:0000256" key="9">
    <source>
        <dbReference type="ARBA" id="ARBA00023329"/>
    </source>
</evidence>
<dbReference type="PANTHER" id="PTHR13364">
    <property type="entry name" value="DEFECTIVE SPERMATOGENESIS PROTEIN 39"/>
    <property type="match status" value="1"/>
</dbReference>
<feature type="compositionally biased region" description="Low complexity" evidence="12">
    <location>
        <begin position="582"/>
        <end position="599"/>
    </location>
</feature>
<keyword evidence="15" id="KW-1185">Reference proteome</keyword>
<dbReference type="EMBL" id="JAOYFB010000003">
    <property type="protein sequence ID" value="KAK4011986.1"/>
    <property type="molecule type" value="Genomic_DNA"/>
</dbReference>
<keyword evidence="8 10" id="KW-0539">Nucleus</keyword>
<dbReference type="InterPro" id="IPR020479">
    <property type="entry name" value="HD_metazoa"/>
</dbReference>
<feature type="domain" description="Homeobox" evidence="13">
    <location>
        <begin position="602"/>
        <end position="662"/>
    </location>
</feature>
<dbReference type="PRINTS" id="PR00024">
    <property type="entry name" value="HOMEOBOX"/>
</dbReference>
<evidence type="ECO:0000256" key="12">
    <source>
        <dbReference type="SAM" id="MobiDB-lite"/>
    </source>
</evidence>
<name>A0ABQ9ZGC9_9CRUS</name>
<dbReference type="InterPro" id="IPR006925">
    <property type="entry name" value="Vps16_C"/>
</dbReference>
<evidence type="ECO:0000259" key="13">
    <source>
        <dbReference type="PROSITE" id="PS50071"/>
    </source>
</evidence>
<dbReference type="PROSITE" id="PS00027">
    <property type="entry name" value="HOMEOBOX_1"/>
    <property type="match status" value="1"/>
</dbReference>
<dbReference type="PROSITE" id="PS50071">
    <property type="entry name" value="HOMEOBOX_2"/>
    <property type="match status" value="1"/>
</dbReference>
<keyword evidence="5" id="KW-0967">Endosome</keyword>
<dbReference type="CDD" id="cd00086">
    <property type="entry name" value="homeodomain"/>
    <property type="match status" value="1"/>
</dbReference>
<organism evidence="14 15">
    <name type="scientific">Daphnia magna</name>
    <dbReference type="NCBI Taxonomy" id="35525"/>
    <lineage>
        <taxon>Eukaryota</taxon>
        <taxon>Metazoa</taxon>
        <taxon>Ecdysozoa</taxon>
        <taxon>Arthropoda</taxon>
        <taxon>Crustacea</taxon>
        <taxon>Branchiopoda</taxon>
        <taxon>Diplostraca</taxon>
        <taxon>Cladocera</taxon>
        <taxon>Anomopoda</taxon>
        <taxon>Daphniidae</taxon>
        <taxon>Daphnia</taxon>
    </lineage>
</organism>
<dbReference type="SMART" id="SM00389">
    <property type="entry name" value="HOX"/>
    <property type="match status" value="1"/>
</dbReference>
<evidence type="ECO:0000256" key="6">
    <source>
        <dbReference type="ARBA" id="ARBA00023125"/>
    </source>
</evidence>
<evidence type="ECO:0000256" key="5">
    <source>
        <dbReference type="ARBA" id="ARBA00022753"/>
    </source>
</evidence>
<accession>A0ABQ9ZGC9</accession>
<evidence type="ECO:0000256" key="11">
    <source>
        <dbReference type="RuleBase" id="RU000682"/>
    </source>
</evidence>
<reference evidence="14 15" key="1">
    <citation type="journal article" date="2023" name="Nucleic Acids Res.">
        <title>The hologenome of Daphnia magna reveals possible DNA methylation and microbiome-mediated evolution of the host genome.</title>
        <authorList>
            <person name="Chaturvedi A."/>
            <person name="Li X."/>
            <person name="Dhandapani V."/>
            <person name="Marshall H."/>
            <person name="Kissane S."/>
            <person name="Cuenca-Cambronero M."/>
            <person name="Asole G."/>
            <person name="Calvet F."/>
            <person name="Ruiz-Romero M."/>
            <person name="Marangio P."/>
            <person name="Guigo R."/>
            <person name="Rago D."/>
            <person name="Mirbahai L."/>
            <person name="Eastwood N."/>
            <person name="Colbourne J.K."/>
            <person name="Zhou J."/>
            <person name="Mallon E."/>
            <person name="Orsini L."/>
        </authorList>
    </citation>
    <scope>NUCLEOTIDE SEQUENCE [LARGE SCALE GENOMIC DNA]</scope>
    <source>
        <strain evidence="14">LRV0_1</strain>
    </source>
</reference>
<evidence type="ECO:0000256" key="3">
    <source>
        <dbReference type="ARBA" id="ARBA00004541"/>
    </source>
</evidence>
<dbReference type="InterPro" id="IPR001356">
    <property type="entry name" value="HD"/>
</dbReference>
<evidence type="ECO:0000256" key="1">
    <source>
        <dbReference type="ARBA" id="ARBA00004123"/>
    </source>
</evidence>
<dbReference type="Gene3D" id="1.10.10.60">
    <property type="entry name" value="Homeodomain-like"/>
    <property type="match status" value="1"/>
</dbReference>
<evidence type="ECO:0000256" key="7">
    <source>
        <dbReference type="ARBA" id="ARBA00023155"/>
    </source>
</evidence>
<gene>
    <name evidence="14" type="ORF">OUZ56_021088</name>
</gene>
<feature type="region of interest" description="Disordered" evidence="12">
    <location>
        <begin position="582"/>
        <end position="607"/>
    </location>
</feature>
<feature type="DNA-binding region" description="Homeobox" evidence="10">
    <location>
        <begin position="604"/>
        <end position="663"/>
    </location>
</feature>
<dbReference type="Proteomes" id="UP001234178">
    <property type="component" value="Unassembled WGS sequence"/>
</dbReference>
<evidence type="ECO:0000256" key="10">
    <source>
        <dbReference type="PROSITE-ProRule" id="PRU00108"/>
    </source>
</evidence>
<dbReference type="SUPFAM" id="SSF46689">
    <property type="entry name" value="Homeodomain-like"/>
    <property type="match status" value="1"/>
</dbReference>
<dbReference type="Pfam" id="PF04840">
    <property type="entry name" value="Vps16_C"/>
    <property type="match status" value="1"/>
</dbReference>
<dbReference type="InterPro" id="IPR040057">
    <property type="entry name" value="Spe-39"/>
</dbReference>
<dbReference type="InterPro" id="IPR009057">
    <property type="entry name" value="Homeodomain-like_sf"/>
</dbReference>
<keyword evidence="7 10" id="KW-0371">Homeobox</keyword>
<dbReference type="Pfam" id="PF00046">
    <property type="entry name" value="Homeodomain"/>
    <property type="match status" value="1"/>
</dbReference>
<evidence type="ECO:0000313" key="14">
    <source>
        <dbReference type="EMBL" id="KAK4011986.1"/>
    </source>
</evidence>
<dbReference type="PANTHER" id="PTHR13364:SF6">
    <property type="entry name" value="SPERMATOGENESIS-DEFECTIVE PROTEIN 39 HOMOLOG"/>
    <property type="match status" value="1"/>
</dbReference>
<proteinExistence type="predicted"/>